<gene>
    <name evidence="2" type="ORF">MNBD_GAMMA16-1027</name>
</gene>
<reference evidence="2" key="1">
    <citation type="submission" date="2018-06" db="EMBL/GenBank/DDBJ databases">
        <authorList>
            <person name="Zhirakovskaya E."/>
        </authorList>
    </citation>
    <scope>NUCLEOTIDE SEQUENCE</scope>
</reference>
<accession>A0A3B0ZKX0</accession>
<keyword evidence="1" id="KW-0812">Transmembrane</keyword>
<feature type="transmembrane region" description="Helical" evidence="1">
    <location>
        <begin position="20"/>
        <end position="40"/>
    </location>
</feature>
<proteinExistence type="predicted"/>
<dbReference type="AlphaFoldDB" id="A0A3B0ZKX0"/>
<protein>
    <recommendedName>
        <fullName evidence="3">Transmembrane protein</fullName>
    </recommendedName>
</protein>
<keyword evidence="1" id="KW-1133">Transmembrane helix</keyword>
<name>A0A3B0ZKX0_9ZZZZ</name>
<keyword evidence="1" id="KW-0472">Membrane</keyword>
<evidence type="ECO:0008006" key="3">
    <source>
        <dbReference type="Google" id="ProtNLM"/>
    </source>
</evidence>
<evidence type="ECO:0000256" key="1">
    <source>
        <dbReference type="SAM" id="Phobius"/>
    </source>
</evidence>
<organism evidence="2">
    <name type="scientific">hydrothermal vent metagenome</name>
    <dbReference type="NCBI Taxonomy" id="652676"/>
    <lineage>
        <taxon>unclassified sequences</taxon>
        <taxon>metagenomes</taxon>
        <taxon>ecological metagenomes</taxon>
    </lineage>
</organism>
<evidence type="ECO:0000313" key="2">
    <source>
        <dbReference type="EMBL" id="VAW88893.1"/>
    </source>
</evidence>
<sequence>MHTATTRTHSYSLDHTLLGLSYLLYILVLTAPLGCLISYYKMKVYENIRKNNQTLSAEEELLNSHHSWLVRTFIFTILMSMAALGTIYYLFGFIIAAVAVSWYLYRLIKGSFLFLGHKPTPANDS</sequence>
<dbReference type="EMBL" id="UOFO01000152">
    <property type="protein sequence ID" value="VAW88893.1"/>
    <property type="molecule type" value="Genomic_DNA"/>
</dbReference>
<feature type="transmembrane region" description="Helical" evidence="1">
    <location>
        <begin position="87"/>
        <end position="105"/>
    </location>
</feature>